<evidence type="ECO:0000256" key="4">
    <source>
        <dbReference type="ARBA" id="ARBA00018922"/>
    </source>
</evidence>
<dbReference type="AlphaFoldDB" id="A0A1G8MRM4"/>
<dbReference type="GO" id="GO:0004712">
    <property type="term" value="F:protein serine/threonine/tyrosine kinase activity"/>
    <property type="evidence" value="ECO:0007669"/>
    <property type="project" value="UniProtKB-UniRule"/>
</dbReference>
<keyword evidence="7 16" id="KW-0479">Metal-binding</keyword>
<keyword evidence="6 16" id="KW-0808">Transferase</keyword>
<dbReference type="PANTHER" id="PTHR30305:SF1">
    <property type="entry name" value="HPR KINASE_PHOSPHORYLASE"/>
    <property type="match status" value="1"/>
</dbReference>
<comment type="similarity">
    <text evidence="3 16">Belongs to the HPrK/P family.</text>
</comment>
<dbReference type="EC" id="2.7.4.-" evidence="16"/>
<dbReference type="Pfam" id="PF07475">
    <property type="entry name" value="Hpr_kinase_C"/>
    <property type="match status" value="1"/>
</dbReference>
<dbReference type="Proteomes" id="UP000235682">
    <property type="component" value="Unassembled WGS sequence"/>
</dbReference>
<dbReference type="GO" id="GO:0000287">
    <property type="term" value="F:magnesium ion binding"/>
    <property type="evidence" value="ECO:0007669"/>
    <property type="project" value="UniProtKB-UniRule"/>
</dbReference>
<dbReference type="InterPro" id="IPR027417">
    <property type="entry name" value="P-loop_NTPase"/>
</dbReference>
<evidence type="ECO:0000256" key="6">
    <source>
        <dbReference type="ARBA" id="ARBA00022679"/>
    </source>
</evidence>
<dbReference type="Gene3D" id="3.40.1390.20">
    <property type="entry name" value="HprK N-terminal domain-like"/>
    <property type="match status" value="1"/>
</dbReference>
<keyword evidence="13 16" id="KW-0119">Carbohydrate metabolism</keyword>
<dbReference type="InterPro" id="IPR011126">
    <property type="entry name" value="Hpr_kin/Pase_Hpr_N"/>
</dbReference>
<keyword evidence="5 16" id="KW-0723">Serine/threonine-protein kinase</keyword>
<dbReference type="GO" id="GO:0004674">
    <property type="term" value="F:protein serine/threonine kinase activity"/>
    <property type="evidence" value="ECO:0007669"/>
    <property type="project" value="UniProtKB-KW"/>
</dbReference>
<dbReference type="InterPro" id="IPR003755">
    <property type="entry name" value="HPr(Ser)_kin/Pase"/>
</dbReference>
<dbReference type="EMBL" id="PNHE01000014">
    <property type="protein sequence ID" value="PMC58417.1"/>
    <property type="molecule type" value="Genomic_DNA"/>
</dbReference>
<dbReference type="InterPro" id="IPR028979">
    <property type="entry name" value="Ser_kin/Pase_Hpr-like_N_sf"/>
</dbReference>
<evidence type="ECO:0000256" key="13">
    <source>
        <dbReference type="ARBA" id="ARBA00023277"/>
    </source>
</evidence>
<comment type="subunit">
    <text evidence="16">Homohexamer.</text>
</comment>
<gene>
    <name evidence="16" type="primary">hprK</name>
    <name evidence="19" type="ORF">CJ205_04295</name>
</gene>
<comment type="caution">
    <text evidence="19">The sequence shown here is derived from an EMBL/GenBank/DDBJ whole genome shotgun (WGS) entry which is preliminary data.</text>
</comment>
<dbReference type="GO" id="GO:0006109">
    <property type="term" value="P:regulation of carbohydrate metabolic process"/>
    <property type="evidence" value="ECO:0007669"/>
    <property type="project" value="UniProtKB-UniRule"/>
</dbReference>
<feature type="binding site" evidence="16">
    <location>
        <position position="203"/>
    </location>
    <ligand>
        <name>Mg(2+)</name>
        <dbReference type="ChEBI" id="CHEBI:18420"/>
    </ligand>
</feature>
<feature type="region of interest" description="Important for the catalytic mechanism of dephosphorylation" evidence="16">
    <location>
        <begin position="265"/>
        <end position="270"/>
    </location>
</feature>
<feature type="active site" evidence="16">
    <location>
        <position position="160"/>
    </location>
</feature>
<evidence type="ECO:0000256" key="1">
    <source>
        <dbReference type="ARBA" id="ARBA00001120"/>
    </source>
</evidence>
<keyword evidence="8 16" id="KW-0547">Nucleotide-binding</keyword>
<comment type="domain">
    <text evidence="16">The Walker A ATP-binding motif also binds Pi and PPi.</text>
</comment>
<evidence type="ECO:0000256" key="14">
    <source>
        <dbReference type="ARBA" id="ARBA00033012"/>
    </source>
</evidence>
<evidence type="ECO:0000256" key="15">
    <source>
        <dbReference type="ARBA" id="ARBA00047657"/>
    </source>
</evidence>
<dbReference type="RefSeq" id="WP_092085836.1">
    <property type="nucleotide sequence ID" value="NZ_FNEL01000036.1"/>
</dbReference>
<feature type="active site" description="Proton acceptor; for phosphorylation activity. Proton donor; for dephosphorylation activity" evidence="16">
    <location>
        <position position="178"/>
    </location>
</feature>
<dbReference type="FunFam" id="3.40.50.300:FF:000174">
    <property type="entry name" value="HPr kinase/phosphorylase"/>
    <property type="match status" value="1"/>
</dbReference>
<evidence type="ECO:0000256" key="9">
    <source>
        <dbReference type="ARBA" id="ARBA00022777"/>
    </source>
</evidence>
<keyword evidence="9 16" id="KW-0418">Kinase</keyword>
<comment type="catalytic activity">
    <reaction evidence="1 16">
        <text>[HPr protein]-L-serine + ATP = [HPr protein]-O-phospho-L-serine + ADP + H(+)</text>
        <dbReference type="Rhea" id="RHEA:46600"/>
        <dbReference type="Rhea" id="RHEA-COMP:11602"/>
        <dbReference type="Rhea" id="RHEA-COMP:11603"/>
        <dbReference type="ChEBI" id="CHEBI:15378"/>
        <dbReference type="ChEBI" id="CHEBI:29999"/>
        <dbReference type="ChEBI" id="CHEBI:30616"/>
        <dbReference type="ChEBI" id="CHEBI:83421"/>
        <dbReference type="ChEBI" id="CHEBI:456216"/>
    </reaction>
</comment>
<dbReference type="Pfam" id="PF02603">
    <property type="entry name" value="Hpr_kinase_N"/>
    <property type="match status" value="1"/>
</dbReference>
<protein>
    <recommendedName>
        <fullName evidence="4 16">HPr kinase/phosphorylase</fullName>
        <shortName evidence="16">HPrK/P</shortName>
        <ecNumber evidence="16">2.7.11.-</ecNumber>
        <ecNumber evidence="16">2.7.4.-</ecNumber>
    </recommendedName>
    <alternativeName>
        <fullName evidence="14 16">HPr(Ser) kinase/phosphorylase</fullName>
    </alternativeName>
</protein>
<comment type="catalytic activity">
    <reaction evidence="15 16">
        <text>[HPr protein]-O-phospho-L-serine + phosphate + H(+) = [HPr protein]-L-serine + diphosphate</text>
        <dbReference type="Rhea" id="RHEA:46604"/>
        <dbReference type="Rhea" id="RHEA-COMP:11602"/>
        <dbReference type="Rhea" id="RHEA-COMP:11603"/>
        <dbReference type="ChEBI" id="CHEBI:15378"/>
        <dbReference type="ChEBI" id="CHEBI:29999"/>
        <dbReference type="ChEBI" id="CHEBI:33019"/>
        <dbReference type="ChEBI" id="CHEBI:43474"/>
        <dbReference type="ChEBI" id="CHEBI:83421"/>
    </reaction>
</comment>
<evidence type="ECO:0000313" key="19">
    <source>
        <dbReference type="EMBL" id="PMC58417.1"/>
    </source>
</evidence>
<proteinExistence type="inferred from homology"/>
<dbReference type="HAMAP" id="MF_01249">
    <property type="entry name" value="HPr_kinase"/>
    <property type="match status" value="1"/>
</dbReference>
<dbReference type="OrthoDB" id="9778803at2"/>
<dbReference type="NCBIfam" id="TIGR00679">
    <property type="entry name" value="hpr-ser"/>
    <property type="match status" value="1"/>
</dbReference>
<comment type="miscellaneous">
    <text evidence="16">Both phosphorylation and phosphorolysis are carried out by the same active site and suggest a common mechanism for both reactions.</text>
</comment>
<evidence type="ECO:0000256" key="2">
    <source>
        <dbReference type="ARBA" id="ARBA00001946"/>
    </source>
</evidence>
<dbReference type="Gene3D" id="3.40.50.300">
    <property type="entry name" value="P-loop containing nucleotide triphosphate hydrolases"/>
    <property type="match status" value="1"/>
</dbReference>
<feature type="active site" evidence="16">
    <location>
        <position position="139"/>
    </location>
</feature>
<feature type="domain" description="HPr(Ser) kinase/phosphorylase N-terminal" evidence="17">
    <location>
        <begin position="5"/>
        <end position="128"/>
    </location>
</feature>
<name>A0A1G8MRM4_9LACT</name>
<feature type="active site" evidence="16">
    <location>
        <position position="244"/>
    </location>
</feature>
<evidence type="ECO:0000259" key="17">
    <source>
        <dbReference type="Pfam" id="PF02603"/>
    </source>
</evidence>
<feature type="domain" description="HPr kinase/phosphorylase C-terminal" evidence="18">
    <location>
        <begin position="131"/>
        <end position="299"/>
    </location>
</feature>
<evidence type="ECO:0000256" key="3">
    <source>
        <dbReference type="ARBA" id="ARBA00006883"/>
    </source>
</evidence>
<evidence type="ECO:0000256" key="7">
    <source>
        <dbReference type="ARBA" id="ARBA00022723"/>
    </source>
</evidence>
<accession>A0A1G8MRM4</accession>
<dbReference type="SUPFAM" id="SSF75138">
    <property type="entry name" value="HprK N-terminal domain-like"/>
    <property type="match status" value="1"/>
</dbReference>
<evidence type="ECO:0000256" key="10">
    <source>
        <dbReference type="ARBA" id="ARBA00022840"/>
    </source>
</evidence>
<keyword evidence="12 16" id="KW-0511">Multifunctional enzyme</keyword>
<feature type="binding site" evidence="16">
    <location>
        <begin position="154"/>
        <end position="161"/>
    </location>
    <ligand>
        <name>ATP</name>
        <dbReference type="ChEBI" id="CHEBI:30616"/>
    </ligand>
</feature>
<reference evidence="19 20" key="1">
    <citation type="submission" date="2017-09" db="EMBL/GenBank/DDBJ databases">
        <title>Bacterial strain isolated from the female urinary microbiota.</title>
        <authorList>
            <person name="Thomas-White K."/>
            <person name="Kumar N."/>
            <person name="Forster S."/>
            <person name="Putonti C."/>
            <person name="Lawley T."/>
            <person name="Wolfe A.J."/>
        </authorList>
    </citation>
    <scope>NUCLEOTIDE SEQUENCE [LARGE SCALE GENOMIC DNA]</scope>
    <source>
        <strain evidence="19 20">UMB0852</strain>
    </source>
</reference>
<dbReference type="EC" id="2.7.11.-" evidence="16"/>
<dbReference type="STRING" id="84521.SAMN04487994_10365"/>
<feature type="binding site" evidence="16">
    <location>
        <position position="161"/>
    </location>
    <ligand>
        <name>Mg(2+)</name>
        <dbReference type="ChEBI" id="CHEBI:18420"/>
    </ligand>
</feature>
<evidence type="ECO:0000256" key="16">
    <source>
        <dbReference type="HAMAP-Rule" id="MF_01249"/>
    </source>
</evidence>
<keyword evidence="10 16" id="KW-0067">ATP-binding</keyword>
<organism evidence="19 20">
    <name type="scientific">Dolosicoccus paucivorans</name>
    <dbReference type="NCBI Taxonomy" id="84521"/>
    <lineage>
        <taxon>Bacteria</taxon>
        <taxon>Bacillati</taxon>
        <taxon>Bacillota</taxon>
        <taxon>Bacilli</taxon>
        <taxon>Lactobacillales</taxon>
        <taxon>Aerococcaceae</taxon>
        <taxon>Dolosicoccus</taxon>
    </lineage>
</organism>
<keyword evidence="20" id="KW-1185">Reference proteome</keyword>
<dbReference type="GO" id="GO:0000155">
    <property type="term" value="F:phosphorelay sensor kinase activity"/>
    <property type="evidence" value="ECO:0007669"/>
    <property type="project" value="InterPro"/>
</dbReference>
<evidence type="ECO:0000256" key="8">
    <source>
        <dbReference type="ARBA" id="ARBA00022741"/>
    </source>
</evidence>
<evidence type="ECO:0000256" key="12">
    <source>
        <dbReference type="ARBA" id="ARBA00023268"/>
    </source>
</evidence>
<dbReference type="InterPro" id="IPR011104">
    <property type="entry name" value="Hpr_kin/Pase_C"/>
</dbReference>
<evidence type="ECO:0000256" key="11">
    <source>
        <dbReference type="ARBA" id="ARBA00022842"/>
    </source>
</evidence>
<evidence type="ECO:0000313" key="20">
    <source>
        <dbReference type="Proteomes" id="UP000235682"/>
    </source>
</evidence>
<feature type="region of interest" description="Important for the catalytic mechanism of both phosphorylation and dephosphorylation" evidence="16">
    <location>
        <begin position="202"/>
        <end position="211"/>
    </location>
</feature>
<sequence>MEPYVTVEEIVSMLDVDIAYGLDFKDREIDTSEISRPGIVLREDIRQYPKDRIQVLGYTEMSYIDLQTSEERLDIFRRICRRSTPAVVVSRGIEVPKELIQAAKEKEVPVLTARSRTTRVVANLTNFLESRLAERLSKHGVFIEIYGVGIMLVGGSGVGKSETALELIHRGHRLIADDRVDLYQIDELTLIGEAPDILRNLLEIRGLGIIDIQTLYGVASVRKTKRLELIVELVKDDGKTQYDRLGSAQETEQIFEVQVPKIRIPVKTGRNLAIIIEAAAANFRASAMGYDATKEFTQRLEKLIERNSQGEVE</sequence>
<dbReference type="CDD" id="cd01918">
    <property type="entry name" value="HprK_C"/>
    <property type="match status" value="1"/>
</dbReference>
<evidence type="ECO:0000259" key="18">
    <source>
        <dbReference type="Pfam" id="PF07475"/>
    </source>
</evidence>
<comment type="function">
    <text evidence="16">Catalyzes the ATP- as well as the pyrophosphate-dependent phosphorylation of a specific serine residue in HPr, a phosphocarrier protein of the phosphoenolpyruvate-dependent sugar phosphotransferase system (PTS). HprK/P also catalyzes the pyrophosphate-producing, inorganic phosphate-dependent dephosphorylation (phosphorolysis) of seryl-phosphorylated HPr (P-Ser-HPr). The two antagonistic activities of HprK/P are regulated by several intracellular metabolites, which change their concentration in response to the absence or presence of rapidly metabolisable carbon sources (glucose, fructose, etc.) in the growth medium. Therefore, by controlling the phosphorylation state of HPr, HPrK/P is a sensor enzyme that plays a major role in the regulation of carbon metabolism and sugar transport: it mediates carbon catabolite repression (CCR), and regulates PTS-catalyzed carbohydrate uptake and inducer exclusion.</text>
</comment>
<dbReference type="SUPFAM" id="SSF53795">
    <property type="entry name" value="PEP carboxykinase-like"/>
    <property type="match status" value="1"/>
</dbReference>
<dbReference type="GO" id="GO:0005524">
    <property type="term" value="F:ATP binding"/>
    <property type="evidence" value="ECO:0007669"/>
    <property type="project" value="UniProtKB-UniRule"/>
</dbReference>
<evidence type="ECO:0000256" key="5">
    <source>
        <dbReference type="ARBA" id="ARBA00022527"/>
    </source>
</evidence>
<dbReference type="PANTHER" id="PTHR30305">
    <property type="entry name" value="PROTEIN YJDM-RELATED"/>
    <property type="match status" value="1"/>
</dbReference>
<keyword evidence="11 16" id="KW-0460">Magnesium</keyword>
<comment type="cofactor">
    <cofactor evidence="2 16">
        <name>Mg(2+)</name>
        <dbReference type="ChEBI" id="CHEBI:18420"/>
    </cofactor>
</comment>